<accession>A0A1Q5PWI4</accession>
<dbReference type="Pfam" id="PF20316">
    <property type="entry name" value="DUF6612"/>
    <property type="match status" value="1"/>
</dbReference>
<organism evidence="2 3">
    <name type="scientific">Buchananella hordeovulneris</name>
    <dbReference type="NCBI Taxonomy" id="52770"/>
    <lineage>
        <taxon>Bacteria</taxon>
        <taxon>Bacillati</taxon>
        <taxon>Actinomycetota</taxon>
        <taxon>Actinomycetes</taxon>
        <taxon>Actinomycetales</taxon>
        <taxon>Actinomycetaceae</taxon>
        <taxon>Buchananella</taxon>
    </lineage>
</organism>
<dbReference type="InterPro" id="IPR046720">
    <property type="entry name" value="DUF6612"/>
</dbReference>
<dbReference type="AlphaFoldDB" id="A0A1Q5PWI4"/>
<sequence>MKLRKISAIGGAILLVGGMLTACKSEGDSTPVSGDQQQIIDEIVAKFAQQDETDPSYLGDSDRVVQGDFNVAIDAPSAQMELGGKMTVQVDTDTKLAMLAMDAGIKGPQAGGAGQMQTKIDLYMNLAKEPARIYVGQDGRWQQQEISIEKLSEHMASQQSQVDVDFYLNNAENVTLEEKGDTYVLRAVPRSEAMREKFASSSGDAQINDIDGEFVLTVAKDDYEMRNFRADLKMVAETQGEKGDMRVTFDLDSKEESVDLQVPQEALDSPEGSIFPN</sequence>
<dbReference type="STRING" id="52770.BSZ40_05565"/>
<evidence type="ECO:0008006" key="4">
    <source>
        <dbReference type="Google" id="ProtNLM"/>
    </source>
</evidence>
<evidence type="ECO:0000313" key="3">
    <source>
        <dbReference type="Proteomes" id="UP000185612"/>
    </source>
</evidence>
<dbReference type="InParanoid" id="A0A1Q5PWI4"/>
<protein>
    <recommendedName>
        <fullName evidence="4">LppX_LprAFG lipoprotein</fullName>
    </recommendedName>
</protein>
<keyword evidence="3" id="KW-1185">Reference proteome</keyword>
<evidence type="ECO:0000256" key="1">
    <source>
        <dbReference type="SAM" id="MobiDB-lite"/>
    </source>
</evidence>
<reference evidence="3" key="1">
    <citation type="submission" date="2016-12" db="EMBL/GenBank/DDBJ databases">
        <authorList>
            <person name="Meng X."/>
        </authorList>
    </citation>
    <scope>NUCLEOTIDE SEQUENCE [LARGE SCALE GENOMIC DNA]</scope>
    <source>
        <strain evidence="3">DSM 20732</strain>
    </source>
</reference>
<feature type="region of interest" description="Disordered" evidence="1">
    <location>
        <begin position="256"/>
        <end position="277"/>
    </location>
</feature>
<dbReference type="PROSITE" id="PS51257">
    <property type="entry name" value="PROKAR_LIPOPROTEIN"/>
    <property type="match status" value="1"/>
</dbReference>
<proteinExistence type="predicted"/>
<evidence type="ECO:0000313" key="2">
    <source>
        <dbReference type="EMBL" id="OKL51948.1"/>
    </source>
</evidence>
<name>A0A1Q5PWI4_9ACTO</name>
<gene>
    <name evidence="2" type="ORF">BSZ40_05565</name>
</gene>
<comment type="caution">
    <text evidence="2">The sequence shown here is derived from an EMBL/GenBank/DDBJ whole genome shotgun (WGS) entry which is preliminary data.</text>
</comment>
<dbReference type="EMBL" id="MQVS01000004">
    <property type="protein sequence ID" value="OKL51948.1"/>
    <property type="molecule type" value="Genomic_DNA"/>
</dbReference>
<dbReference type="Proteomes" id="UP000185612">
    <property type="component" value="Unassembled WGS sequence"/>
</dbReference>
<dbReference type="RefSeq" id="WP_073824115.1">
    <property type="nucleotide sequence ID" value="NZ_MQVS01000004.1"/>
</dbReference>